<proteinExistence type="predicted"/>
<dbReference type="OrthoDB" id="10058657at2759"/>
<dbReference type="KEGG" id="soy:115881675"/>
<dbReference type="InParanoid" id="A0A6J2XUB7"/>
<dbReference type="Proteomes" id="UP000504635">
    <property type="component" value="Unplaced"/>
</dbReference>
<dbReference type="InterPro" id="IPR000477">
    <property type="entry name" value="RT_dom"/>
</dbReference>
<keyword evidence="2" id="KW-1185">Reference proteome</keyword>
<dbReference type="GeneID" id="115881675"/>
<dbReference type="PROSITE" id="PS50878">
    <property type="entry name" value="RT_POL"/>
    <property type="match status" value="1"/>
</dbReference>
<evidence type="ECO:0000259" key="1">
    <source>
        <dbReference type="PROSITE" id="PS50878"/>
    </source>
</evidence>
<dbReference type="Gene3D" id="3.30.70.2630">
    <property type="match status" value="1"/>
</dbReference>
<dbReference type="PANTHER" id="PTHR21301:SF10">
    <property type="entry name" value="REVERSE TRANSCRIPTASE DOMAIN-CONTAINING PROTEIN"/>
    <property type="match status" value="1"/>
</dbReference>
<dbReference type="Pfam" id="PF00078">
    <property type="entry name" value="RVT_1"/>
    <property type="match status" value="1"/>
</dbReference>
<dbReference type="Pfam" id="PF26215">
    <property type="entry name" value="HTH_animal"/>
    <property type="match status" value="1"/>
</dbReference>
<dbReference type="Gene3D" id="3.10.10.20">
    <property type="match status" value="1"/>
</dbReference>
<dbReference type="InterPro" id="IPR043502">
    <property type="entry name" value="DNA/RNA_pol_sf"/>
</dbReference>
<dbReference type="SUPFAM" id="SSF56672">
    <property type="entry name" value="DNA/RNA polymerases"/>
    <property type="match status" value="1"/>
</dbReference>
<gene>
    <name evidence="3" type="primary">LOC115881675</name>
</gene>
<feature type="domain" description="Reverse transcriptase" evidence="1">
    <location>
        <begin position="50"/>
        <end position="302"/>
    </location>
</feature>
<evidence type="ECO:0000313" key="2">
    <source>
        <dbReference type="Proteomes" id="UP000504635"/>
    </source>
</evidence>
<protein>
    <submittedName>
        <fullName evidence="3">Uncharacterized protein LOC115881675</fullName>
    </submittedName>
</protein>
<dbReference type="InterPro" id="IPR058912">
    <property type="entry name" value="HTH_animal"/>
</dbReference>
<organism evidence="2 3">
    <name type="scientific">Sitophilus oryzae</name>
    <name type="common">Rice weevil</name>
    <name type="synonym">Curculio oryzae</name>
    <dbReference type="NCBI Taxonomy" id="7048"/>
    <lineage>
        <taxon>Eukaryota</taxon>
        <taxon>Metazoa</taxon>
        <taxon>Ecdysozoa</taxon>
        <taxon>Arthropoda</taxon>
        <taxon>Hexapoda</taxon>
        <taxon>Insecta</taxon>
        <taxon>Pterygota</taxon>
        <taxon>Neoptera</taxon>
        <taxon>Endopterygota</taxon>
        <taxon>Coleoptera</taxon>
        <taxon>Polyphaga</taxon>
        <taxon>Cucujiformia</taxon>
        <taxon>Curculionidae</taxon>
        <taxon>Dryophthorinae</taxon>
        <taxon>Sitophilus</taxon>
    </lineage>
</organism>
<dbReference type="Gene3D" id="1.10.10.2210">
    <property type="match status" value="1"/>
</dbReference>
<dbReference type="PANTHER" id="PTHR21301">
    <property type="entry name" value="REVERSE TRANSCRIPTASE"/>
    <property type="match status" value="1"/>
</dbReference>
<accession>A0A6J2XUB7</accession>
<dbReference type="AlphaFoldDB" id="A0A6J2XUB7"/>
<dbReference type="RefSeq" id="XP_030755118.1">
    <property type="nucleotide sequence ID" value="XM_030899258.1"/>
</dbReference>
<dbReference type="GO" id="GO:0071897">
    <property type="term" value="P:DNA biosynthetic process"/>
    <property type="evidence" value="ECO:0007669"/>
    <property type="project" value="UniProtKB-ARBA"/>
</dbReference>
<sequence>MTSTQYDEKMKLLLNEENTYKKLNTDPTNVLQKKNNDIIKQWEEKTYISPNTAKALKILNAQPPKIYGLPKLHKAGIPMRPIVSCVQSPLHKLSKFLKDILQKVTGTTNSYIKDSWDFKNKIKDVQLPSNYTLISLDVVSLYTNIPIKLALDIVEKRWNEIEEFTDIPIQDFKQAVELCLTSTYFMYEQQVYKQIEGCAMGSPISSVIAQMVLEDLEDSIIPNLNFSIPFYYRYVDDVITAVPNDKCNSILTSFNSYNHKLQFTIEKETDNKINFLDMTLHHSDNKVLTEWYTKNTWSGRYLNFHSQHHISQKKSVVIGLTDRALILSDPPYRLNALKKIKEVLMKNSYPEKLINGIIKSRKKNY</sequence>
<reference evidence="3" key="1">
    <citation type="submission" date="2025-08" db="UniProtKB">
        <authorList>
            <consortium name="RefSeq"/>
        </authorList>
    </citation>
    <scope>IDENTIFICATION</scope>
    <source>
        <tissue evidence="3">Gonads</tissue>
    </source>
</reference>
<name>A0A6J2XUB7_SITOR</name>
<evidence type="ECO:0000313" key="3">
    <source>
        <dbReference type="RefSeq" id="XP_030755118.1"/>
    </source>
</evidence>